<evidence type="ECO:0000256" key="4">
    <source>
        <dbReference type="ARBA" id="ARBA00022519"/>
    </source>
</evidence>
<evidence type="ECO:0000256" key="13">
    <source>
        <dbReference type="ARBA" id="ARBA00053015"/>
    </source>
</evidence>
<evidence type="ECO:0000256" key="5">
    <source>
        <dbReference type="ARBA" id="ARBA00022679"/>
    </source>
</evidence>
<reference evidence="20" key="1">
    <citation type="journal article" date="2012" name="PLoS ONE">
        <title>The success of Acinetobacter species; genetic, metabolic and virulence attributes.</title>
        <authorList>
            <person name="Peleg A.Y."/>
            <person name="de Breij A."/>
            <person name="Adams M.D."/>
            <person name="Cerqueira G.M."/>
            <person name="Mocali S."/>
            <person name="Galardini M."/>
            <person name="Nibbering P.H."/>
            <person name="Earl A.M."/>
            <person name="Ward D.V."/>
            <person name="Paterson D.L."/>
            <person name="Seifert H."/>
            <person name="Dijkshoorn L."/>
        </authorList>
    </citation>
    <scope>NUCLEOTIDE SEQUENCE [LARGE SCALE GENOMIC DNA]</scope>
    <source>
        <strain evidence="20">ATCC 19606 / DSM 30007 / JCM 6841 / CCUG 19606 / CIP 70.34 / NBRC 109757 / NCIMB 12457 / NCTC 12156 / 81</strain>
    </source>
</reference>
<dbReference type="Gene3D" id="1.10.287.1490">
    <property type="match status" value="1"/>
</dbReference>
<feature type="domain" description="Polysaccharide chain length determinant N-terminal" evidence="16">
    <location>
        <begin position="10"/>
        <end position="102"/>
    </location>
</feature>
<dbReference type="Gene3D" id="3.40.50.300">
    <property type="entry name" value="P-loop containing nucleotide triphosphate hydrolases"/>
    <property type="match status" value="1"/>
</dbReference>
<dbReference type="EC" id="2.7.10.1" evidence="19"/>
<dbReference type="GO" id="GO:0004715">
    <property type="term" value="F:non-membrane spanning protein tyrosine kinase activity"/>
    <property type="evidence" value="ECO:0007669"/>
    <property type="project" value="UniProtKB-EC"/>
</dbReference>
<dbReference type="NCBIfam" id="TIGR01007">
    <property type="entry name" value="eps_fam"/>
    <property type="match status" value="1"/>
</dbReference>
<keyword evidence="14" id="KW-0175">Coiled coil</keyword>
<keyword evidence="4" id="KW-0997">Cell inner membrane</keyword>
<dbReference type="InterPro" id="IPR005702">
    <property type="entry name" value="Wzc-like_C"/>
</dbReference>
<dbReference type="Pfam" id="PF02706">
    <property type="entry name" value="Wzz"/>
    <property type="match status" value="1"/>
</dbReference>
<dbReference type="Pfam" id="PF13807">
    <property type="entry name" value="GNVR"/>
    <property type="match status" value="1"/>
</dbReference>
<comment type="catalytic activity">
    <reaction evidence="13">
        <text>L-tyrosyl-[protein] + ATP = O-phospho-L-tyrosyl-[protein] + ADP + H(+)</text>
        <dbReference type="Rhea" id="RHEA:10596"/>
        <dbReference type="Rhea" id="RHEA-COMP:10136"/>
        <dbReference type="Rhea" id="RHEA-COMP:20101"/>
        <dbReference type="ChEBI" id="CHEBI:15378"/>
        <dbReference type="ChEBI" id="CHEBI:30616"/>
        <dbReference type="ChEBI" id="CHEBI:46858"/>
        <dbReference type="ChEBI" id="CHEBI:61978"/>
        <dbReference type="ChEBI" id="CHEBI:456216"/>
    </reaction>
</comment>
<dbReference type="InterPro" id="IPR032807">
    <property type="entry name" value="GNVR"/>
</dbReference>
<dbReference type="PANTHER" id="PTHR32309">
    <property type="entry name" value="TYROSINE-PROTEIN KINASE"/>
    <property type="match status" value="1"/>
</dbReference>
<dbReference type="SMR" id="D0CEW0"/>
<evidence type="ECO:0000256" key="14">
    <source>
        <dbReference type="SAM" id="Coils"/>
    </source>
</evidence>
<keyword evidence="12" id="KW-0829">Tyrosine-protein kinase</keyword>
<feature type="domain" description="AAA" evidence="17">
    <location>
        <begin position="535"/>
        <end position="692"/>
    </location>
</feature>
<protein>
    <submittedName>
        <fullName evidence="19">Tyrosine-protein kinase Ptk</fullName>
        <ecNumber evidence="19">2.7.10.-</ecNumber>
        <ecNumber evidence="19">2.7.10.1</ecNumber>
        <ecNumber evidence="19">2.7.10.2</ecNumber>
    </submittedName>
</protein>
<evidence type="ECO:0000256" key="8">
    <source>
        <dbReference type="ARBA" id="ARBA00022777"/>
    </source>
</evidence>
<feature type="domain" description="Tyrosine-protein kinase G-rich" evidence="18">
    <location>
        <begin position="378"/>
        <end position="459"/>
    </location>
</feature>
<evidence type="ECO:0000256" key="6">
    <source>
        <dbReference type="ARBA" id="ARBA00022692"/>
    </source>
</evidence>
<keyword evidence="7" id="KW-0547">Nucleotide-binding</keyword>
<evidence type="ECO:0000313" key="19">
    <source>
        <dbReference type="EMBL" id="EEX02170.1"/>
    </source>
</evidence>
<evidence type="ECO:0000259" key="16">
    <source>
        <dbReference type="Pfam" id="PF02706"/>
    </source>
</evidence>
<feature type="transmembrane region" description="Helical" evidence="15">
    <location>
        <begin position="436"/>
        <end position="456"/>
    </location>
</feature>
<evidence type="ECO:0000256" key="9">
    <source>
        <dbReference type="ARBA" id="ARBA00022840"/>
    </source>
</evidence>
<dbReference type="SUPFAM" id="SSF52540">
    <property type="entry name" value="P-loop containing nucleoside triphosphate hydrolases"/>
    <property type="match status" value="1"/>
</dbReference>
<dbReference type="InterPro" id="IPR027417">
    <property type="entry name" value="P-loop_NTPase"/>
</dbReference>
<keyword evidence="11 15" id="KW-0472">Membrane</keyword>
<dbReference type="GO" id="GO:0042802">
    <property type="term" value="F:identical protein binding"/>
    <property type="evidence" value="ECO:0007669"/>
    <property type="project" value="UniProtKB-ARBA"/>
</dbReference>
<evidence type="ECO:0000313" key="20">
    <source>
        <dbReference type="Proteomes" id="UP000005740"/>
    </source>
</evidence>
<dbReference type="GO" id="GO:0004714">
    <property type="term" value="F:transmembrane receptor protein tyrosine kinase activity"/>
    <property type="evidence" value="ECO:0007669"/>
    <property type="project" value="UniProtKB-EC"/>
</dbReference>
<dbReference type="Pfam" id="PF13614">
    <property type="entry name" value="AAA_31"/>
    <property type="match status" value="1"/>
</dbReference>
<keyword evidence="5 19" id="KW-0808">Transferase</keyword>
<organism evidence="19 20">
    <name type="scientific">Acinetobacter baumannii (strain ATCC 19606 / DSM 30007 / JCM 6841 / CCUG 19606 / CIP 70.34 / NBRC 109757 / NCIMB 12457 / NCTC 12156 / 81)</name>
    <dbReference type="NCBI Taxonomy" id="575584"/>
    <lineage>
        <taxon>Bacteria</taxon>
        <taxon>Pseudomonadati</taxon>
        <taxon>Pseudomonadota</taxon>
        <taxon>Gammaproteobacteria</taxon>
        <taxon>Moraxellales</taxon>
        <taxon>Moraxellaceae</taxon>
        <taxon>Acinetobacter</taxon>
        <taxon>Acinetobacter calcoaceticus/baumannii complex</taxon>
    </lineage>
</organism>
<evidence type="ECO:0000256" key="3">
    <source>
        <dbReference type="ARBA" id="ARBA00022475"/>
    </source>
</evidence>
<keyword evidence="9" id="KW-0067">ATP-binding</keyword>
<comment type="subcellular location">
    <subcellularLocation>
        <location evidence="1">Cell inner membrane</location>
        <topology evidence="1">Multi-pass membrane protein</topology>
    </subcellularLocation>
</comment>
<dbReference type="CDD" id="cd05387">
    <property type="entry name" value="BY-kinase"/>
    <property type="match status" value="1"/>
</dbReference>
<sequence>MNQQNTNTEDTIDLKELFFSLIAQWKLIALCVILSVVCALLYLRVTPDTYSVDALVQVEDSKGASAALLGDLSQMIEQKSPAQAEIEILKSRLVLGTVIKDLHLNIQVSSTENTLTHRLLSDTDYKTEYTKKSVLFKDDLKSFEVREFEVPAYYLDRNLLLNFDKQSLRLTDPDTEEVILTVPLNQANHVAGPHGLWKVAIFTKDQFDATYNIKSQSIPAAVNALSTNYSVAERGKLTGVLGLNYQGQDKEHITKVLNAILATYSAQNIERRSAESAQTLKFLDEQLPDLKKQLDDAERQFNKFRQQYNTVDVTKESELYLTQSITLETKKAELEQKQAEMAAKYTAEHPAMREINGQLAAINKQIGELNSTLKQLPDVQRQYLQLYREVEVKTQLYTALLNSYQQLRIAKAGEIGNVRIVDTAVEPVEPIKPKKLLVLILSVFVGGFIGALIALLRNMLRTGIKDSGQIENEMDLPVYATVPRSPIQESRIKILKKKKSIPILAVKNSDDIAIESLRSIRTAIHFALANAKNNIIMIAGPSPEVGKSFISTNLATIFAQGNKRVLLINADMRRGYMHKYFDVDVKPGLSELLSGQADLQKVLHKTQVANLDVITRGKSPTNPSEILSSNQFKELLEQLQSQYDHIIIDTPPVLAVTDGIIISQYTGVNLIVARYAKSQMKELELTVNRFEQAGVKVNGFILNDIQRASAGYGYGYNYAYAYKATKRRLIKTLHKKPDQMIRFFICFL</sequence>
<dbReference type="EMBL" id="GG704579">
    <property type="protein sequence ID" value="EEX02170.1"/>
    <property type="molecule type" value="Genomic_DNA"/>
</dbReference>
<keyword evidence="10 15" id="KW-1133">Transmembrane helix</keyword>
<name>D0CEW0_ACIB2</name>
<dbReference type="PANTHER" id="PTHR32309:SF32">
    <property type="entry name" value="TYROSINE-PROTEIN KINASE ETK-RELATED"/>
    <property type="match status" value="1"/>
</dbReference>
<feature type="coiled-coil region" evidence="14">
    <location>
        <begin position="280"/>
        <end position="307"/>
    </location>
</feature>
<dbReference type="Proteomes" id="UP000005740">
    <property type="component" value="Unassembled WGS sequence"/>
</dbReference>
<evidence type="ECO:0000256" key="7">
    <source>
        <dbReference type="ARBA" id="ARBA00022741"/>
    </source>
</evidence>
<accession>D0CEW0</accession>
<evidence type="ECO:0000256" key="1">
    <source>
        <dbReference type="ARBA" id="ARBA00004429"/>
    </source>
</evidence>
<dbReference type="InterPro" id="IPR003856">
    <property type="entry name" value="LPS_length_determ_N"/>
</dbReference>
<evidence type="ECO:0000256" key="2">
    <source>
        <dbReference type="ARBA" id="ARBA00008883"/>
    </source>
</evidence>
<comment type="similarity">
    <text evidence="2">Belongs to the etk/wzc family.</text>
</comment>
<dbReference type="AlphaFoldDB" id="D0CEW0"/>
<dbReference type="EC" id="2.7.10.2" evidence="19"/>
<dbReference type="GO" id="GO:0005886">
    <property type="term" value="C:plasma membrane"/>
    <property type="evidence" value="ECO:0007669"/>
    <property type="project" value="UniProtKB-SubCell"/>
</dbReference>
<evidence type="ECO:0000256" key="15">
    <source>
        <dbReference type="SAM" id="Phobius"/>
    </source>
</evidence>
<dbReference type="InterPro" id="IPR025669">
    <property type="entry name" value="AAA_dom"/>
</dbReference>
<dbReference type="RefSeq" id="WP_001075977.1">
    <property type="nucleotide sequence ID" value="NZ_GG704579.1"/>
</dbReference>
<dbReference type="InterPro" id="IPR050445">
    <property type="entry name" value="Bact_polysacc_biosynth/exp"/>
</dbReference>
<proteinExistence type="inferred from homology"/>
<feature type="non-terminal residue" evidence="19">
    <location>
        <position position="748"/>
    </location>
</feature>
<dbReference type="FunFam" id="3.40.50.300:FF:000527">
    <property type="entry name" value="Tyrosine-protein kinase etk"/>
    <property type="match status" value="1"/>
</dbReference>
<dbReference type="EC" id="2.7.10.-" evidence="19"/>
<gene>
    <name evidence="19" type="primary">ptk</name>
    <name evidence="19" type="ORF">HMPREF0010_03290</name>
</gene>
<keyword evidence="8 19" id="KW-0418">Kinase</keyword>
<evidence type="ECO:0000259" key="17">
    <source>
        <dbReference type="Pfam" id="PF13614"/>
    </source>
</evidence>
<evidence type="ECO:0000256" key="10">
    <source>
        <dbReference type="ARBA" id="ARBA00022989"/>
    </source>
</evidence>
<keyword evidence="3" id="KW-1003">Cell membrane</keyword>
<feature type="transmembrane region" description="Helical" evidence="15">
    <location>
        <begin position="25"/>
        <end position="43"/>
    </location>
</feature>
<keyword evidence="6 15" id="KW-0812">Transmembrane</keyword>
<dbReference type="GO" id="GO:0005524">
    <property type="term" value="F:ATP binding"/>
    <property type="evidence" value="ECO:0007669"/>
    <property type="project" value="UniProtKB-KW"/>
</dbReference>
<evidence type="ECO:0000259" key="18">
    <source>
        <dbReference type="Pfam" id="PF13807"/>
    </source>
</evidence>
<evidence type="ECO:0000256" key="12">
    <source>
        <dbReference type="ARBA" id="ARBA00023137"/>
    </source>
</evidence>
<evidence type="ECO:0000256" key="11">
    <source>
        <dbReference type="ARBA" id="ARBA00023136"/>
    </source>
</evidence>